<reference evidence="1 2" key="1">
    <citation type="journal article" date="2010" name="Genome Biol.">
        <title>A first genome assembly of the barley fungal pathogen Pyrenophora teres f. teres.</title>
        <authorList>
            <person name="Ellwood S.R."/>
            <person name="Liu Z."/>
            <person name="Syme R.A."/>
            <person name="Lai Z."/>
            <person name="Hane J.K."/>
            <person name="Keiper F."/>
            <person name="Moffat C.S."/>
            <person name="Oliver R.P."/>
            <person name="Friesen T.L."/>
        </authorList>
    </citation>
    <scope>NUCLEOTIDE SEQUENCE [LARGE SCALE GENOMIC DNA]</scope>
    <source>
        <strain evidence="1 2">0-1</strain>
    </source>
</reference>
<name>E3RFI3_PYRTT</name>
<dbReference type="KEGG" id="pte:PTT_06471"/>
<evidence type="ECO:0000313" key="1">
    <source>
        <dbReference type="EMBL" id="EFQ95516.1"/>
    </source>
</evidence>
<dbReference type="Proteomes" id="UP000001067">
    <property type="component" value="Unassembled WGS sequence"/>
</dbReference>
<dbReference type="AlphaFoldDB" id="E3RFI3"/>
<proteinExistence type="predicted"/>
<keyword evidence="2" id="KW-1185">Reference proteome</keyword>
<sequence>MYTAQSTSITPILVAPTNPKKADELCQSSLEVAPAYASMDIETQGEVQLSTNSGTRGDAEETAALMDGILQFEITAWPAPPPAPAGKPSWGNGMAVNLCWNQAQQAQDPGFPFFSFDTWYNGKKSPYGYKKKHEQGTNGSQPEDF</sequence>
<dbReference type="EMBL" id="GL532750">
    <property type="protein sequence ID" value="EFQ95516.1"/>
    <property type="molecule type" value="Genomic_DNA"/>
</dbReference>
<dbReference type="STRING" id="861557.E3RFI3"/>
<protein>
    <submittedName>
        <fullName evidence="1">Uncharacterized protein</fullName>
    </submittedName>
</protein>
<dbReference type="HOGENOM" id="CLU_1787808_0_0_1"/>
<evidence type="ECO:0000313" key="2">
    <source>
        <dbReference type="Proteomes" id="UP000001067"/>
    </source>
</evidence>
<gene>
    <name evidence="1" type="ORF">PTT_06471</name>
</gene>
<organism evidence="2">
    <name type="scientific">Pyrenophora teres f. teres (strain 0-1)</name>
    <name type="common">Barley net blotch fungus</name>
    <name type="synonym">Drechslera teres f. teres</name>
    <dbReference type="NCBI Taxonomy" id="861557"/>
    <lineage>
        <taxon>Eukaryota</taxon>
        <taxon>Fungi</taxon>
        <taxon>Dikarya</taxon>
        <taxon>Ascomycota</taxon>
        <taxon>Pezizomycotina</taxon>
        <taxon>Dothideomycetes</taxon>
        <taxon>Pleosporomycetidae</taxon>
        <taxon>Pleosporales</taxon>
        <taxon>Pleosporineae</taxon>
        <taxon>Pleosporaceae</taxon>
        <taxon>Pyrenophora</taxon>
    </lineage>
</organism>
<accession>E3RFI3</accession>